<comment type="caution">
    <text evidence="3">The sequence shown here is derived from an EMBL/GenBank/DDBJ whole genome shotgun (WGS) entry which is preliminary data.</text>
</comment>
<reference evidence="3" key="1">
    <citation type="journal article" date="2021" name="PeerJ">
        <title>Extensive microbial diversity within the chicken gut microbiome revealed by metagenomics and culture.</title>
        <authorList>
            <person name="Gilroy R."/>
            <person name="Ravi A."/>
            <person name="Getino M."/>
            <person name="Pursley I."/>
            <person name="Horton D.L."/>
            <person name="Alikhan N.F."/>
            <person name="Baker D."/>
            <person name="Gharbi K."/>
            <person name="Hall N."/>
            <person name="Watson M."/>
            <person name="Adriaenssens E.M."/>
            <person name="Foster-Nyarko E."/>
            <person name="Jarju S."/>
            <person name="Secka A."/>
            <person name="Antonio M."/>
            <person name="Oren A."/>
            <person name="Chaudhuri R.R."/>
            <person name="La Ragione R."/>
            <person name="Hildebrand F."/>
            <person name="Pallen M.J."/>
        </authorList>
    </citation>
    <scope>NUCLEOTIDE SEQUENCE</scope>
    <source>
        <strain evidence="3">Gambia11-129</strain>
    </source>
</reference>
<accession>A0A9D1PSR3</accession>
<feature type="domain" description="Cas12f1-like TNB" evidence="2">
    <location>
        <begin position="333"/>
        <end position="389"/>
    </location>
</feature>
<dbReference type="AlphaFoldDB" id="A0A9D1PSR3"/>
<name>A0A9D1PSR3_9SPIO</name>
<proteinExistence type="predicted"/>
<sequence>MDDNARKEKNITIKEKGKVTRLRHSSMRPLVVELKLNLKCLNTSEINNLWMYFTQCRWLCNYLISLDADAFKAFNTRTRNITSLDKDGNAVDRELTMPAKFIQSVYSSIKQDMASLAAKRKKTGKKNGKLKFRSSYDSIELNQYGNTHWICYRDEGNKNGKYRNTVHIAGIKRPIRVFGMDQIPQNAEFANAKLVKRPSGIYLMLTCYVPVDEKKTETGFKPDIGLDFGIKTTITTSEGEKYDIQVREQGRLKGLQEKLARQKKGSRGWYATRHLIRREYEKLANVRRAKANQVYHDITVGRKLIVMQDENIKGWHKGLFGRQVQFSALGTLKAKLKASDNVLIIDRFFPSTRMCPECGVIKEDITLSDRTFICDNCGYPEERDIKSAKTMLLAGRHEMSCTLAEHKCTPEERMSDFDTSYEIWKQSAKRPEMGKRPEAPSSKL</sequence>
<organism evidence="3 4">
    <name type="scientific">Candidatus Ornithospirochaeta avicola</name>
    <dbReference type="NCBI Taxonomy" id="2840896"/>
    <lineage>
        <taxon>Bacteria</taxon>
        <taxon>Pseudomonadati</taxon>
        <taxon>Spirochaetota</taxon>
        <taxon>Spirochaetia</taxon>
        <taxon>Spirochaetales</taxon>
        <taxon>Spirochaetaceae</taxon>
        <taxon>Spirochaetaceae incertae sedis</taxon>
        <taxon>Candidatus Ornithospirochaeta</taxon>
    </lineage>
</organism>
<evidence type="ECO:0000313" key="3">
    <source>
        <dbReference type="EMBL" id="HIV98884.1"/>
    </source>
</evidence>
<evidence type="ECO:0000256" key="1">
    <source>
        <dbReference type="ARBA" id="ARBA00023125"/>
    </source>
</evidence>
<evidence type="ECO:0000313" key="4">
    <source>
        <dbReference type="Proteomes" id="UP000823936"/>
    </source>
</evidence>
<dbReference type="Pfam" id="PF07282">
    <property type="entry name" value="Cas12f1-like_TNB"/>
    <property type="match status" value="1"/>
</dbReference>
<gene>
    <name evidence="3" type="ORF">IAB12_03785</name>
</gene>
<evidence type="ECO:0000259" key="2">
    <source>
        <dbReference type="Pfam" id="PF07282"/>
    </source>
</evidence>
<dbReference type="EMBL" id="DXHU01000015">
    <property type="protein sequence ID" value="HIV98884.1"/>
    <property type="molecule type" value="Genomic_DNA"/>
</dbReference>
<protein>
    <submittedName>
        <fullName evidence="3">Transposase</fullName>
    </submittedName>
</protein>
<dbReference type="GO" id="GO:0003677">
    <property type="term" value="F:DNA binding"/>
    <property type="evidence" value="ECO:0007669"/>
    <property type="project" value="UniProtKB-KW"/>
</dbReference>
<dbReference type="Proteomes" id="UP000823936">
    <property type="component" value="Unassembled WGS sequence"/>
</dbReference>
<reference evidence="3" key="2">
    <citation type="submission" date="2021-04" db="EMBL/GenBank/DDBJ databases">
        <authorList>
            <person name="Gilroy R."/>
        </authorList>
    </citation>
    <scope>NUCLEOTIDE SEQUENCE</scope>
    <source>
        <strain evidence="3">Gambia11-129</strain>
    </source>
</reference>
<keyword evidence="1" id="KW-0238">DNA-binding</keyword>
<dbReference type="InterPro" id="IPR010095">
    <property type="entry name" value="Cas12f1-like_TNB"/>
</dbReference>